<evidence type="ECO:0000313" key="3">
    <source>
        <dbReference type="Proteomes" id="UP001314263"/>
    </source>
</evidence>
<dbReference type="GO" id="GO:0005737">
    <property type="term" value="C:cytoplasm"/>
    <property type="evidence" value="ECO:0007669"/>
    <property type="project" value="TreeGrafter"/>
</dbReference>
<reference evidence="2 3" key="1">
    <citation type="submission" date="2023-10" db="EMBL/GenBank/DDBJ databases">
        <authorList>
            <person name="Maclean D."/>
            <person name="Macfadyen A."/>
        </authorList>
    </citation>
    <scope>NUCLEOTIDE SEQUENCE [LARGE SCALE GENOMIC DNA]</scope>
</reference>
<dbReference type="Pfam" id="PF02777">
    <property type="entry name" value="Sod_Fe_C"/>
    <property type="match status" value="1"/>
</dbReference>
<evidence type="ECO:0000259" key="1">
    <source>
        <dbReference type="Pfam" id="PF02777"/>
    </source>
</evidence>
<proteinExistence type="predicted"/>
<feature type="domain" description="Manganese/iron superoxide dismutase C-terminal" evidence="1">
    <location>
        <begin position="34"/>
        <end position="125"/>
    </location>
</feature>
<dbReference type="Gene3D" id="3.55.40.20">
    <property type="entry name" value="Iron/manganese superoxide dismutase, C-terminal domain"/>
    <property type="match status" value="1"/>
</dbReference>
<organism evidence="2 3">
    <name type="scientific">Coccomyxa viridis</name>
    <dbReference type="NCBI Taxonomy" id="1274662"/>
    <lineage>
        <taxon>Eukaryota</taxon>
        <taxon>Viridiplantae</taxon>
        <taxon>Chlorophyta</taxon>
        <taxon>core chlorophytes</taxon>
        <taxon>Trebouxiophyceae</taxon>
        <taxon>Trebouxiophyceae incertae sedis</taxon>
        <taxon>Coccomyxaceae</taxon>
        <taxon>Coccomyxa</taxon>
    </lineage>
</organism>
<dbReference type="InterPro" id="IPR036314">
    <property type="entry name" value="SOD_C_sf"/>
</dbReference>
<dbReference type="PANTHER" id="PTHR43595:SF2">
    <property type="entry name" value="SMALL RIBOSOMAL SUBUNIT PROTEIN MS42"/>
    <property type="match status" value="1"/>
</dbReference>
<dbReference type="Proteomes" id="UP001314263">
    <property type="component" value="Unassembled WGS sequence"/>
</dbReference>
<dbReference type="PANTHER" id="PTHR43595">
    <property type="entry name" value="37S RIBOSOMAL PROTEIN S26, MITOCHONDRIAL"/>
    <property type="match status" value="1"/>
</dbReference>
<dbReference type="AlphaFoldDB" id="A0AAV1IFG5"/>
<protein>
    <recommendedName>
        <fullName evidence="1">Manganese/iron superoxide dismutase C-terminal domain-containing protein</fullName>
    </recommendedName>
</protein>
<accession>A0AAV1IFG5</accession>
<dbReference type="GO" id="GO:0046872">
    <property type="term" value="F:metal ion binding"/>
    <property type="evidence" value="ECO:0007669"/>
    <property type="project" value="InterPro"/>
</dbReference>
<dbReference type="EMBL" id="CAUYUE010000012">
    <property type="protein sequence ID" value="CAK0785451.1"/>
    <property type="molecule type" value="Genomic_DNA"/>
</dbReference>
<dbReference type="InterPro" id="IPR019833">
    <property type="entry name" value="Mn/Fe_SOD_BS"/>
</dbReference>
<sequence length="143" mass="16141">MGLLPASTPLRSASLDQESYTSTTRKLRVHLPAFKDYNNTSSPMDTESQTDLASWAWLVVPKNGTLAIETTPNDDNPLDTGIGYPGNIPILGIDVWEHAYYLKHQYRRPDYIADWFNVVNWPQVNINYLAALKNDLTPLSSYP</sequence>
<evidence type="ECO:0000313" key="2">
    <source>
        <dbReference type="EMBL" id="CAK0785451.1"/>
    </source>
</evidence>
<name>A0AAV1IFG5_9CHLO</name>
<gene>
    <name evidence="2" type="ORF">CVIRNUC_008660</name>
</gene>
<comment type="caution">
    <text evidence="2">The sequence shown here is derived from an EMBL/GenBank/DDBJ whole genome shotgun (WGS) entry which is preliminary data.</text>
</comment>
<dbReference type="InterPro" id="IPR019832">
    <property type="entry name" value="Mn/Fe_SOD_C"/>
</dbReference>
<dbReference type="SUPFAM" id="SSF54719">
    <property type="entry name" value="Fe,Mn superoxide dismutase (SOD), C-terminal domain"/>
    <property type="match status" value="1"/>
</dbReference>
<dbReference type="PROSITE" id="PS00088">
    <property type="entry name" value="SOD_MN"/>
    <property type="match status" value="1"/>
</dbReference>
<dbReference type="GO" id="GO:0004784">
    <property type="term" value="F:superoxide dismutase activity"/>
    <property type="evidence" value="ECO:0007669"/>
    <property type="project" value="InterPro"/>
</dbReference>
<keyword evidence="3" id="KW-1185">Reference proteome</keyword>